<dbReference type="Proteomes" id="UP000182983">
    <property type="component" value="Unassembled WGS sequence"/>
</dbReference>
<comment type="similarity">
    <text evidence="2 9">Belongs to the binding-protein-dependent transport system permease family.</text>
</comment>
<dbReference type="Gene3D" id="1.10.3720.10">
    <property type="entry name" value="MetI-like"/>
    <property type="match status" value="1"/>
</dbReference>
<evidence type="ECO:0000256" key="8">
    <source>
        <dbReference type="ARBA" id="ARBA00056719"/>
    </source>
</evidence>
<keyword evidence="5 9" id="KW-0812">Transmembrane</keyword>
<evidence type="ECO:0000256" key="9">
    <source>
        <dbReference type="RuleBase" id="RU363032"/>
    </source>
</evidence>
<proteinExistence type="inferred from homology"/>
<evidence type="ECO:0000256" key="5">
    <source>
        <dbReference type="ARBA" id="ARBA00022692"/>
    </source>
</evidence>
<evidence type="ECO:0000313" key="11">
    <source>
        <dbReference type="EMBL" id="SEH33934.1"/>
    </source>
</evidence>
<dbReference type="PANTHER" id="PTHR30151">
    <property type="entry name" value="ALKANE SULFONATE ABC TRANSPORTER-RELATED, MEMBRANE SUBUNIT"/>
    <property type="match status" value="1"/>
</dbReference>
<organism evidence="11 12">
    <name type="scientific">Magnetospirillum fulvum</name>
    <name type="common">Rhodospirillum fulvum</name>
    <dbReference type="NCBI Taxonomy" id="1082"/>
    <lineage>
        <taxon>Bacteria</taxon>
        <taxon>Pseudomonadati</taxon>
        <taxon>Pseudomonadota</taxon>
        <taxon>Alphaproteobacteria</taxon>
        <taxon>Rhodospirillales</taxon>
        <taxon>Rhodospirillaceae</taxon>
        <taxon>Magnetospirillum</taxon>
    </lineage>
</organism>
<dbReference type="InterPro" id="IPR035906">
    <property type="entry name" value="MetI-like_sf"/>
</dbReference>
<dbReference type="InterPro" id="IPR000515">
    <property type="entry name" value="MetI-like"/>
</dbReference>
<evidence type="ECO:0000256" key="3">
    <source>
        <dbReference type="ARBA" id="ARBA00022448"/>
    </source>
</evidence>
<keyword evidence="4" id="KW-1003">Cell membrane</keyword>
<dbReference type="AlphaFoldDB" id="A0A1H6HI69"/>
<dbReference type="PANTHER" id="PTHR30151:SF38">
    <property type="entry name" value="ALIPHATIC SULFONATES TRANSPORT PERMEASE PROTEIN SSUC-RELATED"/>
    <property type="match status" value="1"/>
</dbReference>
<dbReference type="PROSITE" id="PS50928">
    <property type="entry name" value="ABC_TM1"/>
    <property type="match status" value="1"/>
</dbReference>
<gene>
    <name evidence="11" type="ORF">SAMN04244559_01477</name>
</gene>
<evidence type="ECO:0000313" key="12">
    <source>
        <dbReference type="Proteomes" id="UP000182983"/>
    </source>
</evidence>
<protein>
    <submittedName>
        <fullName evidence="11">Sulfonate transport system permease protein</fullName>
    </submittedName>
</protein>
<feature type="transmembrane region" description="Helical" evidence="9">
    <location>
        <begin position="194"/>
        <end position="211"/>
    </location>
</feature>
<dbReference type="CDD" id="cd06261">
    <property type="entry name" value="TM_PBP2"/>
    <property type="match status" value="1"/>
</dbReference>
<evidence type="ECO:0000256" key="4">
    <source>
        <dbReference type="ARBA" id="ARBA00022475"/>
    </source>
</evidence>
<dbReference type="Pfam" id="PF00528">
    <property type="entry name" value="BPD_transp_1"/>
    <property type="match status" value="1"/>
</dbReference>
<feature type="domain" description="ABC transmembrane type-1" evidence="10">
    <location>
        <begin position="88"/>
        <end position="268"/>
    </location>
</feature>
<feature type="transmembrane region" description="Helical" evidence="9">
    <location>
        <begin position="154"/>
        <end position="173"/>
    </location>
</feature>
<feature type="transmembrane region" description="Helical" evidence="9">
    <location>
        <begin position="39"/>
        <end position="60"/>
    </location>
</feature>
<accession>A0A1H6HI69</accession>
<feature type="transmembrane region" description="Helical" evidence="9">
    <location>
        <begin position="217"/>
        <end position="238"/>
    </location>
</feature>
<dbReference type="RefSeq" id="WP_139305532.1">
    <property type="nucleotide sequence ID" value="NZ_FNWO01000005.1"/>
</dbReference>
<keyword evidence="3 9" id="KW-0813">Transport</keyword>
<feature type="transmembrane region" description="Helical" evidence="9">
    <location>
        <begin position="129"/>
        <end position="148"/>
    </location>
</feature>
<dbReference type="GO" id="GO:0005886">
    <property type="term" value="C:plasma membrane"/>
    <property type="evidence" value="ECO:0007669"/>
    <property type="project" value="UniProtKB-SubCell"/>
</dbReference>
<dbReference type="FunFam" id="1.10.3720.10:FF:000003">
    <property type="entry name" value="Aliphatic sulfonate ABC transporter permease"/>
    <property type="match status" value="1"/>
</dbReference>
<evidence type="ECO:0000259" key="10">
    <source>
        <dbReference type="PROSITE" id="PS50928"/>
    </source>
</evidence>
<keyword evidence="6 9" id="KW-1133">Transmembrane helix</keyword>
<keyword evidence="7 9" id="KW-0472">Membrane</keyword>
<keyword evidence="12" id="KW-1185">Reference proteome</keyword>
<dbReference type="SUPFAM" id="SSF161098">
    <property type="entry name" value="MetI-like"/>
    <property type="match status" value="1"/>
</dbReference>
<dbReference type="GO" id="GO:0042918">
    <property type="term" value="P:alkanesulfonate transmembrane transport"/>
    <property type="evidence" value="ECO:0007669"/>
    <property type="project" value="UniProtKB-ARBA"/>
</dbReference>
<evidence type="ECO:0000256" key="2">
    <source>
        <dbReference type="ARBA" id="ARBA00009306"/>
    </source>
</evidence>
<name>A0A1H6HI69_MAGFU</name>
<evidence type="ECO:0000256" key="1">
    <source>
        <dbReference type="ARBA" id="ARBA00004651"/>
    </source>
</evidence>
<dbReference type="OrthoDB" id="9799271at2"/>
<comment type="function">
    <text evidence="8">Probably part of an ABC transporter complex. Probably responsible for the translocation of the substrate across the membrane.</text>
</comment>
<sequence>MSETLDLAARTGLGTARTEGGPFRGLPIRLAATLRRTGLYLALPLVLIAIWQGLFEAGLIRPILLPPPTKVAQAFVALTLSGDLFRHLGISLLRVLEGFAIAAGIGLVLGVGIGLSRQLDRATDLTIQLLKPIPPIAWIPLAILWFGIGEGGKIYIIFLGAVFPILVNTIDGIRQTDHRHVELARILEVSRARFIAQVVLPGALPAIMTGLRVGLMVAWMCVVAAELIAASSGIGYLIMDARQLAQTDQVLVGMITIGAMGKLLDILLKEIERRLITWKTVYSGL</sequence>
<reference evidence="12" key="1">
    <citation type="submission" date="2016-10" db="EMBL/GenBank/DDBJ databases">
        <authorList>
            <person name="Varghese N."/>
            <person name="Submissions S."/>
        </authorList>
    </citation>
    <scope>NUCLEOTIDE SEQUENCE [LARGE SCALE GENOMIC DNA]</scope>
    <source>
        <strain evidence="12">DSM 13234</strain>
    </source>
</reference>
<comment type="subcellular location">
    <subcellularLocation>
        <location evidence="1 9">Cell membrane</location>
        <topology evidence="1 9">Multi-pass membrane protein</topology>
    </subcellularLocation>
</comment>
<evidence type="ECO:0000256" key="7">
    <source>
        <dbReference type="ARBA" id="ARBA00023136"/>
    </source>
</evidence>
<feature type="transmembrane region" description="Helical" evidence="9">
    <location>
        <begin position="98"/>
        <end position="117"/>
    </location>
</feature>
<evidence type="ECO:0000256" key="6">
    <source>
        <dbReference type="ARBA" id="ARBA00022989"/>
    </source>
</evidence>
<dbReference type="EMBL" id="FNWO01000005">
    <property type="protein sequence ID" value="SEH33934.1"/>
    <property type="molecule type" value="Genomic_DNA"/>
</dbReference>